<keyword evidence="8" id="KW-0472">Membrane</keyword>
<reference evidence="12 13" key="1">
    <citation type="journal article" date="2013" name="PLoS ONE">
        <title>Identification and characterization of three novel lipases belonging to families II and V from Anaerovibrio lipolyticus 5ST.</title>
        <authorList>
            <person name="Prive F."/>
            <person name="Kaderbhai N.N."/>
            <person name="Girdwood S."/>
            <person name="Worgan H.J."/>
            <person name="Pinloche E."/>
            <person name="Scollan N.D."/>
            <person name="Huws S.A."/>
            <person name="Newbold C.J."/>
        </authorList>
    </citation>
    <scope>NUCLEOTIDE SEQUENCE [LARGE SCALE GENOMIC DNA]</scope>
    <source>
        <strain evidence="12 13">5S</strain>
    </source>
</reference>
<evidence type="ECO:0000256" key="8">
    <source>
        <dbReference type="ARBA" id="ARBA00023136"/>
    </source>
</evidence>
<accession>A0A0B2K4W7</accession>
<evidence type="ECO:0000256" key="4">
    <source>
        <dbReference type="ARBA" id="ARBA00022475"/>
    </source>
</evidence>
<keyword evidence="9" id="KW-0175">Coiled coil</keyword>
<dbReference type="Gene3D" id="1.10.287.470">
    <property type="entry name" value="Helix hairpin bin"/>
    <property type="match status" value="1"/>
</dbReference>
<evidence type="ECO:0000256" key="7">
    <source>
        <dbReference type="ARBA" id="ARBA00022989"/>
    </source>
</evidence>
<proteinExistence type="inferred from homology"/>
<dbReference type="EMBL" id="JSCE01000012">
    <property type="protein sequence ID" value="KHM53107.1"/>
    <property type="molecule type" value="Genomic_DNA"/>
</dbReference>
<keyword evidence="13" id="KW-1185">Reference proteome</keyword>
<sequence>MFRKLRLYIDRLTADRKNGDSQELTSQEREFLPGVLETMTSPPAPAARKLLWVLFALLLSAVLWVCFGHVDEVAVAEGKVIPNGESKVIQAEDKGVIKKIYVTEGQLVHKGDLLVELDTTMTQADLDNLKKKIAYYETDIERLLAEQRGEAFIIGENSSLDKQDRLFQQNLYASRMAHYRSQLAVAAYNLQQQKAALSSEQTGYEKLSRLYDIAQEKNTKVAKLAEQNAISTFTALEYQSKAVELEQDVYGQSHKIDQAQWAVIQAEQQLEEVRAEHDKEITGMLVESRRQLASYQEELKKADEKNRLSQLRAPIDGKVAHLSVHTEGGVVTPAQAILEVVPEDARMEVEAWVQNRDIGFVQEGQEAEVKVEAFSFQKFGTLSGHVMQISPDAMEDKDKGRRYRVTIELDKPEFQLVDRVADISSGMTASAEIKIRQKRIIEFFLDPFRRYKSEALRER</sequence>
<evidence type="ECO:0000256" key="9">
    <source>
        <dbReference type="SAM" id="Coils"/>
    </source>
</evidence>
<dbReference type="Pfam" id="PF25994">
    <property type="entry name" value="HH_AprE"/>
    <property type="match status" value="1"/>
</dbReference>
<evidence type="ECO:0000313" key="12">
    <source>
        <dbReference type="EMBL" id="KHM53107.1"/>
    </source>
</evidence>
<dbReference type="SUPFAM" id="SSF51230">
    <property type="entry name" value="Single hybrid motif"/>
    <property type="match status" value="1"/>
</dbReference>
<keyword evidence="6" id="KW-0812">Transmembrane</keyword>
<evidence type="ECO:0000259" key="10">
    <source>
        <dbReference type="Pfam" id="PF25994"/>
    </source>
</evidence>
<dbReference type="NCBIfam" id="TIGR01843">
    <property type="entry name" value="type_I_hlyD"/>
    <property type="match status" value="1"/>
</dbReference>
<name>A0A0B2K4W7_9FIRM</name>
<evidence type="ECO:0000256" key="1">
    <source>
        <dbReference type="ARBA" id="ARBA00004377"/>
    </source>
</evidence>
<evidence type="ECO:0000256" key="5">
    <source>
        <dbReference type="ARBA" id="ARBA00022519"/>
    </source>
</evidence>
<comment type="similarity">
    <text evidence="2">Belongs to the membrane fusion protein (MFP) (TC 8.A.1) family.</text>
</comment>
<gene>
    <name evidence="12" type="ORF">NZ47_00830</name>
</gene>
<dbReference type="InterPro" id="IPR010129">
    <property type="entry name" value="T1SS_HlyD"/>
</dbReference>
<dbReference type="PANTHER" id="PTHR30386">
    <property type="entry name" value="MEMBRANE FUSION SUBUNIT OF EMRAB-TOLC MULTIDRUG EFFLUX PUMP"/>
    <property type="match status" value="1"/>
</dbReference>
<evidence type="ECO:0000259" key="11">
    <source>
        <dbReference type="Pfam" id="PF26002"/>
    </source>
</evidence>
<keyword evidence="3" id="KW-0813">Transport</keyword>
<dbReference type="InterPro" id="IPR011053">
    <property type="entry name" value="Single_hybrid_motif"/>
</dbReference>
<comment type="subcellular location">
    <subcellularLocation>
        <location evidence="1">Cell inner membrane</location>
        <topology evidence="1">Single-pass membrane protein</topology>
    </subcellularLocation>
</comment>
<evidence type="ECO:0000313" key="13">
    <source>
        <dbReference type="Proteomes" id="UP000030993"/>
    </source>
</evidence>
<dbReference type="GO" id="GO:0015031">
    <property type="term" value="P:protein transport"/>
    <property type="evidence" value="ECO:0007669"/>
    <property type="project" value="InterPro"/>
</dbReference>
<dbReference type="InterPro" id="IPR050739">
    <property type="entry name" value="MFP"/>
</dbReference>
<comment type="caution">
    <text evidence="12">The sequence shown here is derived from an EMBL/GenBank/DDBJ whole genome shotgun (WGS) entry which is preliminary data.</text>
</comment>
<feature type="domain" description="AprE-like beta-barrel" evidence="11">
    <location>
        <begin position="348"/>
        <end position="435"/>
    </location>
</feature>
<dbReference type="InterPro" id="IPR058781">
    <property type="entry name" value="HH_AprE-like"/>
</dbReference>
<feature type="coiled-coil region" evidence="9">
    <location>
        <begin position="256"/>
        <end position="312"/>
    </location>
</feature>
<feature type="domain" description="AprE-like long alpha-helical hairpin" evidence="10">
    <location>
        <begin position="123"/>
        <end position="304"/>
    </location>
</feature>
<dbReference type="Gene3D" id="2.40.30.170">
    <property type="match status" value="1"/>
</dbReference>
<dbReference type="Gene3D" id="2.40.50.100">
    <property type="match status" value="2"/>
</dbReference>
<dbReference type="AlphaFoldDB" id="A0A0B2K4W7"/>
<dbReference type="InterPro" id="IPR058982">
    <property type="entry name" value="Beta-barrel_AprE"/>
</dbReference>
<dbReference type="GO" id="GO:0005886">
    <property type="term" value="C:plasma membrane"/>
    <property type="evidence" value="ECO:0007669"/>
    <property type="project" value="UniProtKB-SubCell"/>
</dbReference>
<dbReference type="PANTHER" id="PTHR30386:SF27">
    <property type="entry name" value="MEMBRANE FUSION PROTEIN (MFP) FAMILY PROTEIN"/>
    <property type="match status" value="1"/>
</dbReference>
<dbReference type="PRINTS" id="PR01490">
    <property type="entry name" value="RTXTOXIND"/>
</dbReference>
<evidence type="ECO:0000256" key="6">
    <source>
        <dbReference type="ARBA" id="ARBA00022692"/>
    </source>
</evidence>
<keyword evidence="7" id="KW-1133">Transmembrane helix</keyword>
<evidence type="ECO:0000256" key="3">
    <source>
        <dbReference type="ARBA" id="ARBA00022448"/>
    </source>
</evidence>
<protein>
    <submittedName>
        <fullName evidence="12">Uncharacterized protein</fullName>
    </submittedName>
</protein>
<organism evidence="12 13">
    <name type="scientific">Anaerovibrio lipolyticus</name>
    <dbReference type="NCBI Taxonomy" id="82374"/>
    <lineage>
        <taxon>Bacteria</taxon>
        <taxon>Bacillati</taxon>
        <taxon>Bacillota</taxon>
        <taxon>Negativicutes</taxon>
        <taxon>Selenomonadales</taxon>
        <taxon>Selenomonadaceae</taxon>
        <taxon>Anaerovibrio</taxon>
    </lineage>
</organism>
<keyword evidence="5" id="KW-0997">Cell inner membrane</keyword>
<dbReference type="Proteomes" id="UP000030993">
    <property type="component" value="Unassembled WGS sequence"/>
</dbReference>
<evidence type="ECO:0000256" key="2">
    <source>
        <dbReference type="ARBA" id="ARBA00009477"/>
    </source>
</evidence>
<keyword evidence="4" id="KW-1003">Cell membrane</keyword>
<dbReference type="STRING" id="82374.NZ47_00830"/>
<dbReference type="Pfam" id="PF26002">
    <property type="entry name" value="Beta-barrel_AprE"/>
    <property type="match status" value="1"/>
</dbReference>